<evidence type="ECO:0000313" key="1">
    <source>
        <dbReference type="EMBL" id="GAL60622.1"/>
    </source>
</evidence>
<gene>
    <name evidence="1" type="ORF">JCM19300_3560</name>
</gene>
<accession>A0A090VZB5</accession>
<dbReference type="OrthoDB" id="1446576at2"/>
<proteinExistence type="predicted"/>
<comment type="caution">
    <text evidence="1">The sequence shown here is derived from an EMBL/GenBank/DDBJ whole genome shotgun (WGS) entry which is preliminary data.</text>
</comment>
<dbReference type="EMBL" id="BBNQ01000001">
    <property type="protein sequence ID" value="GAL60622.1"/>
    <property type="molecule type" value="Genomic_DNA"/>
</dbReference>
<sequence length="125" mass="14848">MTIAQNDIYFLINKNDSLIKLQISNEPKTYAGYRILYDERVKTRRNNTPIQKTSNGEVKVWVEDSKYDYFVYDNPFVSFSFIKEYDKLVNKEELNKLKIITDRKDFLKIGEKGGFDELGNNYFFS</sequence>
<evidence type="ECO:0000313" key="2">
    <source>
        <dbReference type="Proteomes" id="UP000029644"/>
    </source>
</evidence>
<dbReference type="AlphaFoldDB" id="A0A090VZB5"/>
<dbReference type="Proteomes" id="UP000029644">
    <property type="component" value="Unassembled WGS sequence"/>
</dbReference>
<organism evidence="1 2">
    <name type="scientific">Algibacter lectus</name>
    <dbReference type="NCBI Taxonomy" id="221126"/>
    <lineage>
        <taxon>Bacteria</taxon>
        <taxon>Pseudomonadati</taxon>
        <taxon>Bacteroidota</taxon>
        <taxon>Flavobacteriia</taxon>
        <taxon>Flavobacteriales</taxon>
        <taxon>Flavobacteriaceae</taxon>
        <taxon>Algibacter</taxon>
    </lineage>
</organism>
<name>A0A090VZB5_9FLAO</name>
<reference evidence="1 2" key="1">
    <citation type="journal article" date="2014" name="Genome Announc.">
        <title>Draft Genome Sequences of Marine Flavobacterium Algibacter lectus Strains SS8 and NR4.</title>
        <authorList>
            <person name="Takatani N."/>
            <person name="Nakanishi M."/>
            <person name="Meirelles P."/>
            <person name="Mino S."/>
            <person name="Suda W."/>
            <person name="Oshima K."/>
            <person name="Hattori M."/>
            <person name="Ohkuma M."/>
            <person name="Hosokawa M."/>
            <person name="Miyashita K."/>
            <person name="Thompson F.L."/>
            <person name="Niwa A."/>
            <person name="Sawabe T."/>
            <person name="Sawabe T."/>
        </authorList>
    </citation>
    <scope>NUCLEOTIDE SEQUENCE [LARGE SCALE GENOMIC DNA]</scope>
    <source>
        <strain evidence="1 2">JCM 19300</strain>
    </source>
</reference>
<protein>
    <submittedName>
        <fullName evidence="1">Uncharacterized protein</fullName>
    </submittedName>
</protein>